<gene>
    <name evidence="1" type="ORF">CH333_06650</name>
</gene>
<evidence type="ECO:0000313" key="1">
    <source>
        <dbReference type="EMBL" id="OYD15066.1"/>
    </source>
</evidence>
<organism evidence="1 2">
    <name type="scientific">candidate division WOR-3 bacterium JGI_Cruoil_03_44_89</name>
    <dbReference type="NCBI Taxonomy" id="1973748"/>
    <lineage>
        <taxon>Bacteria</taxon>
        <taxon>Bacteria division WOR-3</taxon>
    </lineage>
</organism>
<sequence length="72" mass="8142">MQKISLFSLTNLDFGCIINTVARSETVKLIRREIVGTNSICAAFMHFALPMYIKILKITGITYRGEDILFSL</sequence>
<name>A0A235BS90_UNCW3</name>
<proteinExistence type="predicted"/>
<comment type="caution">
    <text evidence="1">The sequence shown here is derived from an EMBL/GenBank/DDBJ whole genome shotgun (WGS) entry which is preliminary data.</text>
</comment>
<protein>
    <submittedName>
        <fullName evidence="1">Uncharacterized protein</fullName>
    </submittedName>
</protein>
<reference evidence="1 2" key="1">
    <citation type="submission" date="2017-07" db="EMBL/GenBank/DDBJ databases">
        <title>Recovery of genomes from metagenomes via a dereplication, aggregation, and scoring strategy.</title>
        <authorList>
            <person name="Sieber C.M."/>
            <person name="Probst A.J."/>
            <person name="Sharrar A."/>
            <person name="Thomas B.C."/>
            <person name="Hess M."/>
            <person name="Tringe S.G."/>
            <person name="Banfield J.F."/>
        </authorList>
    </citation>
    <scope>NUCLEOTIDE SEQUENCE [LARGE SCALE GENOMIC DNA]</scope>
    <source>
        <strain evidence="1">JGI_Cruoil_03_44_89</strain>
    </source>
</reference>
<dbReference type="AlphaFoldDB" id="A0A235BS90"/>
<accession>A0A235BS90</accession>
<evidence type="ECO:0000313" key="2">
    <source>
        <dbReference type="Proteomes" id="UP000215215"/>
    </source>
</evidence>
<dbReference type="EMBL" id="NOZQ01000145">
    <property type="protein sequence ID" value="OYD15066.1"/>
    <property type="molecule type" value="Genomic_DNA"/>
</dbReference>
<dbReference type="Proteomes" id="UP000215215">
    <property type="component" value="Unassembled WGS sequence"/>
</dbReference>